<gene>
    <name evidence="1" type="ORF">NM688_g8570</name>
</gene>
<comment type="caution">
    <text evidence="1">The sequence shown here is derived from an EMBL/GenBank/DDBJ whole genome shotgun (WGS) entry which is preliminary data.</text>
</comment>
<dbReference type="EMBL" id="JANHOG010002344">
    <property type="protein sequence ID" value="KAJ3524408.1"/>
    <property type="molecule type" value="Genomic_DNA"/>
</dbReference>
<sequence>MRSQDYKTFVEKSHRRFHPDRWRARRVLQSIEDEELKACLEVAANTVAQALTPIWREAKKVPTDPHDNEDPPKIKKTRFNWPLVRKVALYTGAFCLVAVIFFKAGQWSVPKSKPVLAPEASESSVEDAQELPTPSTPVPSQEADDTTIEIPASNTTDTDYSDMPGNGKYSVGYFVNWGIYGRKFPPSLIPVQDLTHILYAFANIKGDTGEVFLSDTWSDQEIHYPGDSWNDSGRNLYGNFKALYKLKKQHRHLKTLLSIGGWTYSPTFHPVVVSPQLRSKFVASAIRLLEDNGLDGLDIDYEYPQNEAQARGYVDLLKELRHGLDEHARKKGDNYRFLLTIAAPCGPDNYKKLFVQEMDRYLDFWNMMAYDFSGSWDSVANHQANVFGGPVSASESIHWYISQGVRRDKVIMGIPLYGRSFMNTDGPGSPFQGVGPGSWENGVYDYRALPVPGSYILRDEQAYASWSYNYQTREMVSFDSEEIGYWKGDWIKREGLGGSMFWELSGDKGSPREGMESGPGKDPQPGRSLVTVVKEAMGPLDTSPNWLQYESSQFDNMRNGSGLEDELELDAWPAADTFTRSSFRA</sequence>
<name>A0ACC1RS57_9APHY</name>
<evidence type="ECO:0000313" key="1">
    <source>
        <dbReference type="EMBL" id="KAJ3524408.1"/>
    </source>
</evidence>
<protein>
    <submittedName>
        <fullName evidence="1">Uncharacterized protein</fullName>
    </submittedName>
</protein>
<reference evidence="1" key="1">
    <citation type="submission" date="2022-07" db="EMBL/GenBank/DDBJ databases">
        <title>Genome Sequence of Phlebia brevispora.</title>
        <authorList>
            <person name="Buettner E."/>
        </authorList>
    </citation>
    <scope>NUCLEOTIDE SEQUENCE</scope>
    <source>
        <strain evidence="1">MPL23</strain>
    </source>
</reference>
<evidence type="ECO:0000313" key="2">
    <source>
        <dbReference type="Proteomes" id="UP001148662"/>
    </source>
</evidence>
<keyword evidence="2" id="KW-1185">Reference proteome</keyword>
<proteinExistence type="predicted"/>
<dbReference type="Proteomes" id="UP001148662">
    <property type="component" value="Unassembled WGS sequence"/>
</dbReference>
<organism evidence="1 2">
    <name type="scientific">Phlebia brevispora</name>
    <dbReference type="NCBI Taxonomy" id="194682"/>
    <lineage>
        <taxon>Eukaryota</taxon>
        <taxon>Fungi</taxon>
        <taxon>Dikarya</taxon>
        <taxon>Basidiomycota</taxon>
        <taxon>Agaricomycotina</taxon>
        <taxon>Agaricomycetes</taxon>
        <taxon>Polyporales</taxon>
        <taxon>Meruliaceae</taxon>
        <taxon>Phlebia</taxon>
    </lineage>
</organism>
<accession>A0ACC1RS57</accession>